<gene>
    <name evidence="1" type="ORF">HMPREF9441_02729</name>
</gene>
<accession>G5STM4</accession>
<evidence type="ECO:0000313" key="1">
    <source>
        <dbReference type="EMBL" id="EHG99117.1"/>
    </source>
</evidence>
<comment type="caution">
    <text evidence="1">The sequence shown here is derived from an EMBL/GenBank/DDBJ whole genome shotgun (WGS) entry which is preliminary data.</text>
</comment>
<evidence type="ECO:0000313" key="2">
    <source>
        <dbReference type="Proteomes" id="UP000003598"/>
    </source>
</evidence>
<organism evidence="1 2">
    <name type="scientific">Paraprevotella clara YIT 11840</name>
    <dbReference type="NCBI Taxonomy" id="762968"/>
    <lineage>
        <taxon>Bacteria</taxon>
        <taxon>Pseudomonadati</taxon>
        <taxon>Bacteroidota</taxon>
        <taxon>Bacteroidia</taxon>
        <taxon>Bacteroidales</taxon>
        <taxon>Prevotellaceae</taxon>
        <taxon>Paraprevotella</taxon>
    </lineage>
</organism>
<sequence length="39" mass="4625">MQKHPSSFRIEPIIFIMKILKPERCFSHPSAACHFNLLR</sequence>
<dbReference type="Proteomes" id="UP000003598">
    <property type="component" value="Unassembled WGS sequence"/>
</dbReference>
<dbReference type="HOGENOM" id="CLU_3313977_0_0_10"/>
<dbReference type="AlphaFoldDB" id="G5STM4"/>
<protein>
    <submittedName>
        <fullName evidence="1">Uncharacterized protein</fullName>
    </submittedName>
</protein>
<reference evidence="1 2" key="1">
    <citation type="submission" date="2011-03" db="EMBL/GenBank/DDBJ databases">
        <authorList>
            <person name="Weinstock G."/>
            <person name="Sodergren E."/>
            <person name="Clifton S."/>
            <person name="Fulton L."/>
            <person name="Fulton B."/>
            <person name="Courtney L."/>
            <person name="Fronick C."/>
            <person name="Harrison M."/>
            <person name="Strong C."/>
            <person name="Farmer C."/>
            <person name="Delahaunty K."/>
            <person name="Markovic C."/>
            <person name="Hall O."/>
            <person name="Minx P."/>
            <person name="Tomlinson C."/>
            <person name="Mitreva M."/>
            <person name="Hou S."/>
            <person name="Chen J."/>
            <person name="Wollam A."/>
            <person name="Pepin K.H."/>
            <person name="Johnson M."/>
            <person name="Bhonagiri V."/>
            <person name="Zhang X."/>
            <person name="Suruliraj S."/>
            <person name="Warren W."/>
            <person name="Chinwalla A."/>
            <person name="Mardis E.R."/>
            <person name="Wilson R.K."/>
        </authorList>
    </citation>
    <scope>NUCLEOTIDE SEQUENCE [LARGE SCALE GENOMIC DNA]</scope>
    <source>
        <strain evidence="1 2">YIT 11840</strain>
    </source>
</reference>
<proteinExistence type="predicted"/>
<name>G5STM4_9BACT</name>
<keyword evidence="2" id="KW-1185">Reference proteome</keyword>
<dbReference type="EMBL" id="AFFY01000045">
    <property type="protein sequence ID" value="EHG99117.1"/>
    <property type="molecule type" value="Genomic_DNA"/>
</dbReference>